<dbReference type="PANTHER" id="PTHR43194:SF5">
    <property type="entry name" value="PIMELOYL-[ACYL-CARRIER PROTEIN] METHYL ESTER ESTERASE"/>
    <property type="match status" value="1"/>
</dbReference>
<dbReference type="GO" id="GO:0016787">
    <property type="term" value="F:hydrolase activity"/>
    <property type="evidence" value="ECO:0007669"/>
    <property type="project" value="UniProtKB-KW"/>
</dbReference>
<gene>
    <name evidence="2" type="ORF">ACFSC0_06560</name>
</gene>
<comment type="caution">
    <text evidence="2">The sequence shown here is derived from an EMBL/GenBank/DDBJ whole genome shotgun (WGS) entry which is preliminary data.</text>
</comment>
<dbReference type="PANTHER" id="PTHR43194">
    <property type="entry name" value="HYDROLASE ALPHA/BETA FOLD FAMILY"/>
    <property type="match status" value="1"/>
</dbReference>
<dbReference type="Gene3D" id="3.40.50.1820">
    <property type="entry name" value="alpha/beta hydrolase"/>
    <property type="match status" value="1"/>
</dbReference>
<keyword evidence="3" id="KW-1185">Reference proteome</keyword>
<dbReference type="InterPro" id="IPR050228">
    <property type="entry name" value="Carboxylesterase_BioH"/>
</dbReference>
<accession>A0ABW4MZ94</accession>
<dbReference type="EMBL" id="JBHUEY010000001">
    <property type="protein sequence ID" value="MFD1783049.1"/>
    <property type="molecule type" value="Genomic_DNA"/>
</dbReference>
<dbReference type="SUPFAM" id="SSF53474">
    <property type="entry name" value="alpha/beta-Hydrolases"/>
    <property type="match status" value="1"/>
</dbReference>
<feature type="domain" description="AB hydrolase-1" evidence="1">
    <location>
        <begin position="5"/>
        <end position="233"/>
    </location>
</feature>
<dbReference type="Pfam" id="PF12697">
    <property type="entry name" value="Abhydrolase_6"/>
    <property type="match status" value="1"/>
</dbReference>
<reference evidence="3" key="1">
    <citation type="journal article" date="2019" name="Int. J. Syst. Evol. Microbiol.">
        <title>The Global Catalogue of Microorganisms (GCM) 10K type strain sequencing project: providing services to taxonomists for standard genome sequencing and annotation.</title>
        <authorList>
            <consortium name="The Broad Institute Genomics Platform"/>
            <consortium name="The Broad Institute Genome Sequencing Center for Infectious Disease"/>
            <person name="Wu L."/>
            <person name="Ma J."/>
        </authorList>
    </citation>
    <scope>NUCLEOTIDE SEQUENCE [LARGE SCALE GENOMIC DNA]</scope>
    <source>
        <strain evidence="3">DFY28</strain>
    </source>
</reference>
<dbReference type="InterPro" id="IPR000073">
    <property type="entry name" value="AB_hydrolase_1"/>
</dbReference>
<proteinExistence type="predicted"/>
<evidence type="ECO:0000313" key="2">
    <source>
        <dbReference type="EMBL" id="MFD1783049.1"/>
    </source>
</evidence>
<evidence type="ECO:0000259" key="1">
    <source>
        <dbReference type="Pfam" id="PF12697"/>
    </source>
</evidence>
<dbReference type="InterPro" id="IPR029058">
    <property type="entry name" value="AB_hydrolase_fold"/>
</dbReference>
<dbReference type="Proteomes" id="UP001597237">
    <property type="component" value="Unassembled WGS sequence"/>
</dbReference>
<dbReference type="RefSeq" id="WP_377282428.1">
    <property type="nucleotide sequence ID" value="NZ_JBHRSI010000007.1"/>
</dbReference>
<keyword evidence="2" id="KW-0378">Hydrolase</keyword>
<organism evidence="2 3">
    <name type="scientific">Phenylobacterium terrae</name>
    <dbReference type="NCBI Taxonomy" id="2665495"/>
    <lineage>
        <taxon>Bacteria</taxon>
        <taxon>Pseudomonadati</taxon>
        <taxon>Pseudomonadota</taxon>
        <taxon>Alphaproteobacteria</taxon>
        <taxon>Caulobacterales</taxon>
        <taxon>Caulobacteraceae</taxon>
        <taxon>Phenylobacterium</taxon>
    </lineage>
</organism>
<name>A0ABW4MZ94_9CAUL</name>
<evidence type="ECO:0000313" key="3">
    <source>
        <dbReference type="Proteomes" id="UP001597237"/>
    </source>
</evidence>
<sequence length="254" mass="27102">MAAPIIMVHGAFCGGWVFEAFAEPFAAAGHQVLTPDLRGHAEGERRDAATGLSMGDYAADIARLAAAQAEPPILVGHSMGGLVCQMAASRTQVRGLALLAPSAPWGVPGNTVEEAITAFGLHMMGPFWTQAVEPDANLMRQYSLSRLPRVAREAAIARLRPESGRALWETLNWWLDPFMTTSVSLAGRGCPALALVGEKDVVHPPATVRQTAARLGAGCEVLPGMSHWLVGEPGWRDVAGRILDWLKREVRAAA</sequence>
<protein>
    <submittedName>
        <fullName evidence="2">Alpha/beta fold hydrolase</fullName>
    </submittedName>
</protein>